<reference evidence="1" key="1">
    <citation type="submission" date="2021-03" db="EMBL/GenBank/DDBJ databases">
        <title>Isolation of Bacillus subtilis from fermented food sample.</title>
        <authorList>
            <person name="Lakshmanan V."/>
            <person name="Athira K."/>
            <person name="Rajagopal K."/>
        </authorList>
    </citation>
    <scope>NUCLEOTIDE SEQUENCE</scope>
    <source>
        <strain evidence="1">S1</strain>
    </source>
</reference>
<sequence length="109" mass="12834">MTNVNITFYTEKVNKYLANEYRLITEITSKAKEENDELLLLRVSEADVEKVKDCLNTGKRVILKLKEDKDENEKWFKLIQFKAEYLAMFICKASLNLEEILGVQIDIKR</sequence>
<dbReference type="EMBL" id="JAGFPW010000022">
    <property type="protein sequence ID" value="MBO3796213.1"/>
    <property type="molecule type" value="Genomic_DNA"/>
</dbReference>
<protein>
    <submittedName>
        <fullName evidence="1">Uncharacterized protein</fullName>
    </submittedName>
</protein>
<name>A0A8I2BA62_BACIU</name>
<dbReference type="AlphaFoldDB" id="A0A8I2BA62"/>
<dbReference type="Proteomes" id="UP000665181">
    <property type="component" value="Unassembled WGS sequence"/>
</dbReference>
<evidence type="ECO:0000313" key="2">
    <source>
        <dbReference type="Proteomes" id="UP000665181"/>
    </source>
</evidence>
<evidence type="ECO:0000313" key="1">
    <source>
        <dbReference type="EMBL" id="MBO3796213.1"/>
    </source>
</evidence>
<accession>A0A8I2BA62</accession>
<comment type="caution">
    <text evidence="1">The sequence shown here is derived from an EMBL/GenBank/DDBJ whole genome shotgun (WGS) entry which is preliminary data.</text>
</comment>
<proteinExistence type="predicted"/>
<dbReference type="RefSeq" id="WP_014417948.1">
    <property type="nucleotide sequence ID" value="NZ_JAGFPW010000022.1"/>
</dbReference>
<gene>
    <name evidence="1" type="ORF">J5227_18305</name>
</gene>
<organism evidence="1 2">
    <name type="scientific">Bacillus subtilis</name>
    <dbReference type="NCBI Taxonomy" id="1423"/>
    <lineage>
        <taxon>Bacteria</taxon>
        <taxon>Bacillati</taxon>
        <taxon>Bacillota</taxon>
        <taxon>Bacilli</taxon>
        <taxon>Bacillales</taxon>
        <taxon>Bacillaceae</taxon>
        <taxon>Bacillus</taxon>
    </lineage>
</organism>